<dbReference type="SUPFAM" id="SSF52200">
    <property type="entry name" value="Toll/Interleukin receptor TIR domain"/>
    <property type="match status" value="1"/>
</dbReference>
<feature type="repeat" description="ANK" evidence="3">
    <location>
        <begin position="904"/>
        <end position="936"/>
    </location>
</feature>
<feature type="repeat" description="ANK" evidence="3">
    <location>
        <begin position="1102"/>
        <end position="1134"/>
    </location>
</feature>
<feature type="repeat" description="ANK" evidence="3">
    <location>
        <begin position="775"/>
        <end position="807"/>
    </location>
</feature>
<dbReference type="Pfam" id="PF13676">
    <property type="entry name" value="TIR_2"/>
    <property type="match status" value="1"/>
</dbReference>
<dbReference type="SMART" id="SM00248">
    <property type="entry name" value="ANK"/>
    <property type="match status" value="22"/>
</dbReference>
<evidence type="ECO:0008006" key="9">
    <source>
        <dbReference type="Google" id="ProtNLM"/>
    </source>
</evidence>
<feature type="repeat" description="ANK" evidence="3">
    <location>
        <begin position="1366"/>
        <end position="1398"/>
    </location>
</feature>
<dbReference type="GO" id="GO:0007165">
    <property type="term" value="P:signal transduction"/>
    <property type="evidence" value="ECO:0007669"/>
    <property type="project" value="InterPro"/>
</dbReference>
<dbReference type="Pfam" id="PF12796">
    <property type="entry name" value="Ank_2"/>
    <property type="match status" value="6"/>
</dbReference>
<gene>
    <name evidence="7" type="ORF">SmJEL517_g00124</name>
</gene>
<dbReference type="InterPro" id="IPR056884">
    <property type="entry name" value="NPHP3-like_N"/>
</dbReference>
<dbReference type="InterPro" id="IPR027417">
    <property type="entry name" value="P-loop_NTPase"/>
</dbReference>
<keyword evidence="1" id="KW-0677">Repeat</keyword>
<dbReference type="Gene3D" id="1.25.40.20">
    <property type="entry name" value="Ankyrin repeat-containing domain"/>
    <property type="match status" value="7"/>
</dbReference>
<feature type="repeat" description="ANK" evidence="3">
    <location>
        <begin position="1069"/>
        <end position="1101"/>
    </location>
</feature>
<dbReference type="InterPro" id="IPR036770">
    <property type="entry name" value="Ankyrin_rpt-contain_sf"/>
</dbReference>
<dbReference type="Pfam" id="PF00023">
    <property type="entry name" value="Ank"/>
    <property type="match status" value="2"/>
</dbReference>
<dbReference type="Pfam" id="PF24883">
    <property type="entry name" value="NPHP3_N"/>
    <property type="match status" value="1"/>
</dbReference>
<dbReference type="PROSITE" id="PS50837">
    <property type="entry name" value="NACHT"/>
    <property type="match status" value="1"/>
</dbReference>
<feature type="repeat" description="ANK" evidence="3">
    <location>
        <begin position="1036"/>
        <end position="1068"/>
    </location>
</feature>
<dbReference type="Proteomes" id="UP000319731">
    <property type="component" value="Unassembled WGS sequence"/>
</dbReference>
<evidence type="ECO:0000256" key="3">
    <source>
        <dbReference type="PROSITE-ProRule" id="PRU00023"/>
    </source>
</evidence>
<dbReference type="InterPro" id="IPR007111">
    <property type="entry name" value="NACHT_NTPase"/>
</dbReference>
<feature type="repeat" description="ANK" evidence="3">
    <location>
        <begin position="1135"/>
        <end position="1167"/>
    </location>
</feature>
<feature type="domain" description="NACHT" evidence="6">
    <location>
        <begin position="278"/>
        <end position="426"/>
    </location>
</feature>
<feature type="repeat" description="ANK" evidence="3">
    <location>
        <begin position="1267"/>
        <end position="1299"/>
    </location>
</feature>
<dbReference type="Gene3D" id="3.40.50.10140">
    <property type="entry name" value="Toll/interleukin-1 receptor homology (TIR) domain"/>
    <property type="match status" value="1"/>
</dbReference>
<dbReference type="PROSITE" id="PS50088">
    <property type="entry name" value="ANK_REPEAT"/>
    <property type="match status" value="19"/>
</dbReference>
<protein>
    <recommendedName>
        <fullName evidence="9">TIR domain-containing protein</fullName>
    </recommendedName>
</protein>
<dbReference type="GeneID" id="42001351"/>
<feature type="compositionally biased region" description="Low complexity" evidence="4">
    <location>
        <begin position="19"/>
        <end position="31"/>
    </location>
</feature>
<dbReference type="SMART" id="SM00255">
    <property type="entry name" value="TIR"/>
    <property type="match status" value="1"/>
</dbReference>
<feature type="repeat" description="ANK" evidence="3">
    <location>
        <begin position="1168"/>
        <end position="1200"/>
    </location>
</feature>
<evidence type="ECO:0000313" key="7">
    <source>
        <dbReference type="EMBL" id="TPX38086.1"/>
    </source>
</evidence>
<dbReference type="STRING" id="1806994.A0A507CIN3"/>
<dbReference type="InterPro" id="IPR002110">
    <property type="entry name" value="Ankyrin_rpt"/>
</dbReference>
<comment type="caution">
    <text evidence="7">The sequence shown here is derived from an EMBL/GenBank/DDBJ whole genome shotgun (WGS) entry which is preliminary data.</text>
</comment>
<dbReference type="Gene3D" id="3.40.50.300">
    <property type="entry name" value="P-loop containing nucleotide triphosphate hydrolases"/>
    <property type="match status" value="1"/>
</dbReference>
<dbReference type="SUPFAM" id="SSF48403">
    <property type="entry name" value="Ankyrin repeat"/>
    <property type="match status" value="3"/>
</dbReference>
<dbReference type="PROSITE" id="PS50297">
    <property type="entry name" value="ANK_REP_REGION"/>
    <property type="match status" value="19"/>
</dbReference>
<evidence type="ECO:0000256" key="4">
    <source>
        <dbReference type="SAM" id="MobiDB-lite"/>
    </source>
</evidence>
<feature type="repeat" description="ANK" evidence="3">
    <location>
        <begin position="1201"/>
        <end position="1233"/>
    </location>
</feature>
<dbReference type="RefSeq" id="XP_031027801.1">
    <property type="nucleotide sequence ID" value="XM_031166054.1"/>
</dbReference>
<dbReference type="InterPro" id="IPR000157">
    <property type="entry name" value="TIR_dom"/>
</dbReference>
<keyword evidence="2 3" id="KW-0040">ANK repeat</keyword>
<feature type="region of interest" description="Disordered" evidence="4">
    <location>
        <begin position="1"/>
        <end position="36"/>
    </location>
</feature>
<evidence type="ECO:0000256" key="2">
    <source>
        <dbReference type="ARBA" id="ARBA00023043"/>
    </source>
</evidence>
<dbReference type="PRINTS" id="PR01415">
    <property type="entry name" value="ANKYRIN"/>
</dbReference>
<sequence length="1521" mass="166498">MGESQSKPRRYEEARFQKPQASAPAPASFPSTKRASVGVKSTPVPVAAAERPLIQVSQSTNVALAEDQFDVMISWNYKAEADRLYDDLLKAGFTVWIDKDRMRGSIFDSMEKAVRNSKVVICCLSRSYVSSRNCNHELTYAEVLRKNIVPVRFDTGPFTWAEVITAGLKYCDLSSYRAVAHDWDEKVSELKKDIMNALKTATVFVQPQGTPLPQIPFPLSRTADSAVLVLLQKLVVWLQPVQGKMDDDITALYSTRLKGTRDWMIKDISSWIGRNDQQVLWVTAVAGAGKSVIAASMKRQLEDNDLLAGYFFCKHNDEQRNQPERLLFTLAYQLAVTYPSIAKSLASLQQADPDVLKTAKLTRLFDELIRKPLLSVEWQQPVVVVVDALDECGRADSDPRRELLQLLAQWSQLPPFIKLFITSRPDPDIVRILTPLEPRVLELSEAHNLEDIEQYAKYQMAALHLEQMGASSTQVSDMAVALAKNAGGLFIWLVLRCDEIRDSSDPLQALESMSKPGTTLDHDKLMDQVYESTLSRAFERISTNSLELYPVIVGTIVTARAPIGPTTIAKLANISPGQILTFLRSVSSLLVISDTAIQVIHKSFTDFLVNENRCTDKRFYIDRNRAEIGLAASCITILNKELVFTSVTSPYYKVATMLGKISMPNGHLDYVCRYWMDHLGSVSVDSAILDEFRKVHGVEALLAAIDVGNGGICTQLLNTVNPEIGVQLFNQAETGRHLPNPLLFEAAKRGFASVCDALLRYGRAKVNAKGSMGKYKWTPLHVACYFNQQEVVEVLVKHNADWKILDEDRKQPLGWASGKTWNILNDWIQEETYNVDVQALGTVGTACNENKLAVLQKYRADGGDLAVITPKKRTLLHVAARQGYMEMVIWLLHQGVLVNLMDDSGETPLFVAASKGRLYIVKCLVEQGGDVGFANQDGETPVWAAAAKGHGDIVEYLMDHGGDVKTPTNDGRTPIWTAAYSGHLEVVKHLIEKGGDVKLANHEGQTPLFVAAGLGHLDIVKYLFEHGGDVKIANQNGMTPLFAAAYNGHINVVKWIAENGGDVKIAKQTGVTPLWIAALGGHTNVVKWIAENGGDVKQAANDGRTPLRVAAAGGHLEVVKLLKQHDADIQQTDNEGRSPVWGASYAGHLETVKYLVEQGGDVKRAASDERTPVFVAAQNGHLEVIKFLVEKGGDVKKSDNDGDTPLHMAAQNGHLEVIKYLVEKGGDVKLAAKDGRTPLRAAAYGGHLEVIKYLKQAGADVLKADNEGETPVWAAANGGHIDIVKYLIEQGGDVKLAAKDGRTPLRAAAYGGHLEVIKYLKQAGADVLKADNEGNTPVWAAANGGHLDIVKYLIEQGGDVKLAAKDGRTPIAVAAANGHLEVLKLLKQQGGNINQVDIDGWTPLWAASQNGHLDVIKFLGSDARISNRDKSTPLQAAAESGHLEVVKYLFGTGSDINNRAKKGFTPMYMAAANGHLEVVKYLVEKGAPIKLSNWGSANPLTIARKEGHADVVKHLTSMGAR</sequence>
<feature type="repeat" description="ANK" evidence="3">
    <location>
        <begin position="871"/>
        <end position="903"/>
    </location>
</feature>
<reference evidence="7 8" key="1">
    <citation type="journal article" date="2019" name="Sci. Rep.">
        <title>Comparative genomics of chytrid fungi reveal insights into the obligate biotrophic and pathogenic lifestyle of Synchytrium endobioticum.</title>
        <authorList>
            <person name="van de Vossenberg B.T.L.H."/>
            <person name="Warris S."/>
            <person name="Nguyen H.D.T."/>
            <person name="van Gent-Pelzer M.P.E."/>
            <person name="Joly D.L."/>
            <person name="van de Geest H.C."/>
            <person name="Bonants P.J.M."/>
            <person name="Smith D.S."/>
            <person name="Levesque C.A."/>
            <person name="van der Lee T.A.J."/>
        </authorList>
    </citation>
    <scope>NUCLEOTIDE SEQUENCE [LARGE SCALE GENOMIC DNA]</scope>
    <source>
        <strain evidence="7 8">JEL517</strain>
    </source>
</reference>
<feature type="repeat" description="ANK" evidence="3">
    <location>
        <begin position="1300"/>
        <end position="1332"/>
    </location>
</feature>
<dbReference type="PANTHER" id="PTHR24198">
    <property type="entry name" value="ANKYRIN REPEAT AND PROTEIN KINASE DOMAIN-CONTAINING PROTEIN"/>
    <property type="match status" value="1"/>
</dbReference>
<feature type="repeat" description="ANK" evidence="3">
    <location>
        <begin position="1234"/>
        <end position="1266"/>
    </location>
</feature>
<evidence type="ECO:0000259" key="6">
    <source>
        <dbReference type="PROSITE" id="PS50837"/>
    </source>
</evidence>
<feature type="repeat" description="ANK" evidence="3">
    <location>
        <begin position="1003"/>
        <end position="1035"/>
    </location>
</feature>
<feature type="repeat" description="ANK" evidence="3">
    <location>
        <begin position="1429"/>
        <end position="1461"/>
    </location>
</feature>
<dbReference type="PANTHER" id="PTHR24198:SF194">
    <property type="entry name" value="INVERSIN-A"/>
    <property type="match status" value="1"/>
</dbReference>
<feature type="repeat" description="ANK" evidence="3">
    <location>
        <begin position="937"/>
        <end position="969"/>
    </location>
</feature>
<evidence type="ECO:0000256" key="1">
    <source>
        <dbReference type="ARBA" id="ARBA00022737"/>
    </source>
</evidence>
<feature type="repeat" description="ANK" evidence="3">
    <location>
        <begin position="1462"/>
        <end position="1494"/>
    </location>
</feature>
<proteinExistence type="predicted"/>
<feature type="repeat" description="ANK" evidence="3">
    <location>
        <begin position="970"/>
        <end position="1002"/>
    </location>
</feature>
<feature type="domain" description="TIR" evidence="5">
    <location>
        <begin position="67"/>
        <end position="202"/>
    </location>
</feature>
<feature type="repeat" description="ANK" evidence="3">
    <location>
        <begin position="1333"/>
        <end position="1365"/>
    </location>
</feature>
<evidence type="ECO:0000313" key="8">
    <source>
        <dbReference type="Proteomes" id="UP000319731"/>
    </source>
</evidence>
<accession>A0A507CIN3</accession>
<organism evidence="7 8">
    <name type="scientific">Synchytrium microbalum</name>
    <dbReference type="NCBI Taxonomy" id="1806994"/>
    <lineage>
        <taxon>Eukaryota</taxon>
        <taxon>Fungi</taxon>
        <taxon>Fungi incertae sedis</taxon>
        <taxon>Chytridiomycota</taxon>
        <taxon>Chytridiomycota incertae sedis</taxon>
        <taxon>Chytridiomycetes</taxon>
        <taxon>Synchytriales</taxon>
        <taxon>Synchytriaceae</taxon>
        <taxon>Synchytrium</taxon>
    </lineage>
</organism>
<keyword evidence="8" id="KW-1185">Reference proteome</keyword>
<dbReference type="OrthoDB" id="2118844at2759"/>
<dbReference type="SUPFAM" id="SSF52540">
    <property type="entry name" value="P-loop containing nucleoside triphosphate hydrolases"/>
    <property type="match status" value="1"/>
</dbReference>
<dbReference type="InterPro" id="IPR035897">
    <property type="entry name" value="Toll_tir_struct_dom_sf"/>
</dbReference>
<name>A0A507CIN3_9FUNG</name>
<dbReference type="EMBL" id="QEAO01000001">
    <property type="protein sequence ID" value="TPX38086.1"/>
    <property type="molecule type" value="Genomic_DNA"/>
</dbReference>
<dbReference type="Pfam" id="PF13637">
    <property type="entry name" value="Ank_4"/>
    <property type="match status" value="3"/>
</dbReference>
<dbReference type="PROSITE" id="PS50104">
    <property type="entry name" value="TIR"/>
    <property type="match status" value="1"/>
</dbReference>
<evidence type="ECO:0000259" key="5">
    <source>
        <dbReference type="PROSITE" id="PS50104"/>
    </source>
</evidence>